<dbReference type="Pfam" id="PF01547">
    <property type="entry name" value="SBP_bac_1"/>
    <property type="match status" value="1"/>
</dbReference>
<keyword evidence="1" id="KW-1003">Cell membrane</keyword>
<accession>A0A4P6END4</accession>
<keyword evidence="7" id="KW-1185">Reference proteome</keyword>
<dbReference type="AlphaFoldDB" id="A0A4P6END4"/>
<dbReference type="PANTHER" id="PTHR43649:SF33">
    <property type="entry name" value="POLYGALACTURONAN_RHAMNOGALACTURONAN-BINDING PROTEIN YTCQ"/>
    <property type="match status" value="1"/>
</dbReference>
<evidence type="ECO:0000256" key="2">
    <source>
        <dbReference type="ARBA" id="ARBA00022729"/>
    </source>
</evidence>
<dbReference type="InterPro" id="IPR006059">
    <property type="entry name" value="SBP"/>
</dbReference>
<evidence type="ECO:0000256" key="1">
    <source>
        <dbReference type="ARBA" id="ARBA00022475"/>
    </source>
</evidence>
<name>A0A4P6END4_9MICO</name>
<keyword evidence="5" id="KW-0449">Lipoprotein</keyword>
<keyword evidence="2" id="KW-0732">Signal</keyword>
<keyword evidence="4" id="KW-0564">Palmitate</keyword>
<reference evidence="6 7" key="1">
    <citation type="submission" date="2019-01" db="EMBL/GenBank/DDBJ databases">
        <title>Genome sequencing of strain 2JSPR-7.</title>
        <authorList>
            <person name="Heo J."/>
            <person name="Kim S.-J."/>
            <person name="Kim J.-S."/>
            <person name="Hong S.-B."/>
            <person name="Kwon S.-W."/>
        </authorList>
    </citation>
    <scope>NUCLEOTIDE SEQUENCE [LARGE SCALE GENOMIC DNA]</scope>
    <source>
        <strain evidence="6 7">2JSPR-7</strain>
    </source>
</reference>
<evidence type="ECO:0000256" key="5">
    <source>
        <dbReference type="ARBA" id="ARBA00023288"/>
    </source>
</evidence>
<evidence type="ECO:0000256" key="4">
    <source>
        <dbReference type="ARBA" id="ARBA00023139"/>
    </source>
</evidence>
<dbReference type="OrthoDB" id="2515046at2"/>
<dbReference type="EMBL" id="CP035495">
    <property type="protein sequence ID" value="QAY64212.1"/>
    <property type="molecule type" value="Genomic_DNA"/>
</dbReference>
<gene>
    <name evidence="6" type="ORF">ET495_14430</name>
</gene>
<dbReference type="PANTHER" id="PTHR43649">
    <property type="entry name" value="ARABINOSE-BINDING PROTEIN-RELATED"/>
    <property type="match status" value="1"/>
</dbReference>
<dbReference type="Gene3D" id="3.40.190.10">
    <property type="entry name" value="Periplasmic binding protein-like II"/>
    <property type="match status" value="1"/>
</dbReference>
<dbReference type="InterPro" id="IPR050490">
    <property type="entry name" value="Bact_solute-bd_prot1"/>
</dbReference>
<evidence type="ECO:0000256" key="3">
    <source>
        <dbReference type="ARBA" id="ARBA00023136"/>
    </source>
</evidence>
<dbReference type="SUPFAM" id="SSF53850">
    <property type="entry name" value="Periplasmic binding protein-like II"/>
    <property type="match status" value="1"/>
</dbReference>
<dbReference type="Proteomes" id="UP000291758">
    <property type="component" value="Chromosome"/>
</dbReference>
<evidence type="ECO:0000313" key="7">
    <source>
        <dbReference type="Proteomes" id="UP000291758"/>
    </source>
</evidence>
<sequence length="399" mass="43278">MMTFVEGHGHFMAAMAEKWNEENPDRAIDLQFNVTGWDEMHNQALLTLTSGGDVPDIVDLEIGRFSDFVRGEQILVDLTPFAEPFRDSIVEARLDLYSRDGKLFGLDYHVGATVAFYNAALLEAAGIDWTTIRTWEDYRDAGIAYTEATGRHFGVTETSASWQLQVLLAQLGGELIAPDGTPDLTNEKVVEAITILQDIADQGASSPIPGGQADHEQEGRPAFATGDWAAAIMPMWYAERFLTWQPENAGQWVVAAPPTIDGAVQATVGGGGTGTAVPLASPNADLAAEFVAFAKLSVAGNELVWSELGFDPLNMDVWTDESVTQDPDNAYVQFFANNPFDALNEMGDAIGLLQSQKADAWPIVNTIMTTDVLNNIFENGMSIEDALNQGQADALNQAR</sequence>
<organism evidence="6 7">
    <name type="scientific">Xylanimonas allomyrinae</name>
    <dbReference type="NCBI Taxonomy" id="2509459"/>
    <lineage>
        <taxon>Bacteria</taxon>
        <taxon>Bacillati</taxon>
        <taxon>Actinomycetota</taxon>
        <taxon>Actinomycetes</taxon>
        <taxon>Micrococcales</taxon>
        <taxon>Promicromonosporaceae</taxon>
        <taxon>Xylanimonas</taxon>
    </lineage>
</organism>
<proteinExistence type="predicted"/>
<evidence type="ECO:0000313" key="6">
    <source>
        <dbReference type="EMBL" id="QAY64212.1"/>
    </source>
</evidence>
<dbReference type="KEGG" id="xyl:ET495_14430"/>
<keyword evidence="3" id="KW-0472">Membrane</keyword>
<protein>
    <submittedName>
        <fullName evidence="6">Extracellular solute-binding protein</fullName>
    </submittedName>
</protein>